<feature type="transmembrane region" description="Helical" evidence="1">
    <location>
        <begin position="6"/>
        <end position="25"/>
    </location>
</feature>
<dbReference type="Proteomes" id="UP000326509">
    <property type="component" value="Unassembled WGS sequence"/>
</dbReference>
<protein>
    <recommendedName>
        <fullName evidence="4">DUF3784 domain-containing protein</fullName>
    </recommendedName>
</protein>
<dbReference type="OrthoDB" id="836288at2"/>
<sequence>MIGVAIFFIILGIIIKYGKMYFLIAGYNTMPKEERAKFDADGIATVFRNAMFGMALIMIIGYFLANWLDNPNIENGTFFGAILIGIPYLLIKSNSDKFKIDNEKTN</sequence>
<feature type="transmembrane region" description="Helical" evidence="1">
    <location>
        <begin position="73"/>
        <end position="91"/>
    </location>
</feature>
<name>A0A5J4IY09_9FLAO</name>
<keyword evidence="1" id="KW-0472">Membrane</keyword>
<gene>
    <name evidence="2" type="ORF">ULMA_14000</name>
</gene>
<dbReference type="EMBL" id="BKCG01000002">
    <property type="protein sequence ID" value="GER59292.1"/>
    <property type="molecule type" value="Genomic_DNA"/>
</dbReference>
<dbReference type="AlphaFoldDB" id="A0A5J4IY09"/>
<organism evidence="2 3">
    <name type="scientific">Patiriisocius marinus</name>
    <dbReference type="NCBI Taxonomy" id="1397112"/>
    <lineage>
        <taxon>Bacteria</taxon>
        <taxon>Pseudomonadati</taxon>
        <taxon>Bacteroidota</taxon>
        <taxon>Flavobacteriia</taxon>
        <taxon>Flavobacteriales</taxon>
        <taxon>Flavobacteriaceae</taxon>
        <taxon>Patiriisocius</taxon>
    </lineage>
</organism>
<keyword evidence="1" id="KW-1133">Transmembrane helix</keyword>
<reference evidence="2 3" key="1">
    <citation type="submission" date="2019-08" db="EMBL/GenBank/DDBJ databases">
        <title>Draft genome sequence of Ulvibacter marinus type strain NBRC 109484.</title>
        <authorList>
            <person name="Kawano K."/>
            <person name="Ushijima N."/>
            <person name="Kihara M."/>
            <person name="Itoh H."/>
        </authorList>
    </citation>
    <scope>NUCLEOTIDE SEQUENCE [LARGE SCALE GENOMIC DNA]</scope>
    <source>
        <strain evidence="2 3">NBRC 109484</strain>
    </source>
</reference>
<keyword evidence="1" id="KW-0812">Transmembrane</keyword>
<feature type="transmembrane region" description="Helical" evidence="1">
    <location>
        <begin position="46"/>
        <end position="67"/>
    </location>
</feature>
<evidence type="ECO:0008006" key="4">
    <source>
        <dbReference type="Google" id="ProtNLM"/>
    </source>
</evidence>
<evidence type="ECO:0000313" key="3">
    <source>
        <dbReference type="Proteomes" id="UP000326509"/>
    </source>
</evidence>
<dbReference type="RefSeq" id="WP_151673425.1">
    <property type="nucleotide sequence ID" value="NZ_BKCG01000002.1"/>
</dbReference>
<evidence type="ECO:0000256" key="1">
    <source>
        <dbReference type="SAM" id="Phobius"/>
    </source>
</evidence>
<dbReference type="InterPro" id="IPR017259">
    <property type="entry name" value="UCP037672"/>
</dbReference>
<evidence type="ECO:0000313" key="2">
    <source>
        <dbReference type="EMBL" id="GER59292.1"/>
    </source>
</evidence>
<keyword evidence="3" id="KW-1185">Reference proteome</keyword>
<comment type="caution">
    <text evidence="2">The sequence shown here is derived from an EMBL/GenBank/DDBJ whole genome shotgun (WGS) entry which is preliminary data.</text>
</comment>
<proteinExistence type="predicted"/>
<dbReference type="Pfam" id="PF12650">
    <property type="entry name" value="DUF3784"/>
    <property type="match status" value="1"/>
</dbReference>
<accession>A0A5J4IY09</accession>